<reference evidence="2 3" key="1">
    <citation type="submission" date="2015-04" db="EMBL/GenBank/DDBJ databases">
        <title>Complete genome sequence of Schizopora paradoxa KUC8140, a cosmopolitan wood degrader in East Asia.</title>
        <authorList>
            <consortium name="DOE Joint Genome Institute"/>
            <person name="Min B."/>
            <person name="Park H."/>
            <person name="Jang Y."/>
            <person name="Kim J.-J."/>
            <person name="Kim K.H."/>
            <person name="Pangilinan J."/>
            <person name="Lipzen A."/>
            <person name="Riley R."/>
            <person name="Grigoriev I.V."/>
            <person name="Spatafora J.W."/>
            <person name="Choi I.-G."/>
        </authorList>
    </citation>
    <scope>NUCLEOTIDE SEQUENCE [LARGE SCALE GENOMIC DNA]</scope>
    <source>
        <strain evidence="2 3">KUC8140</strain>
    </source>
</reference>
<name>A0A0H2QYE2_9AGAM</name>
<organism evidence="2 3">
    <name type="scientific">Schizopora paradoxa</name>
    <dbReference type="NCBI Taxonomy" id="27342"/>
    <lineage>
        <taxon>Eukaryota</taxon>
        <taxon>Fungi</taxon>
        <taxon>Dikarya</taxon>
        <taxon>Basidiomycota</taxon>
        <taxon>Agaricomycotina</taxon>
        <taxon>Agaricomycetes</taxon>
        <taxon>Hymenochaetales</taxon>
        <taxon>Schizoporaceae</taxon>
        <taxon>Schizopora</taxon>
    </lineage>
</organism>
<proteinExistence type="predicted"/>
<feature type="region of interest" description="Disordered" evidence="1">
    <location>
        <begin position="37"/>
        <end position="104"/>
    </location>
</feature>
<keyword evidence="3" id="KW-1185">Reference proteome</keyword>
<evidence type="ECO:0000256" key="1">
    <source>
        <dbReference type="SAM" id="MobiDB-lite"/>
    </source>
</evidence>
<feature type="compositionally biased region" description="Polar residues" evidence="1">
    <location>
        <begin position="95"/>
        <end position="104"/>
    </location>
</feature>
<dbReference type="Proteomes" id="UP000053477">
    <property type="component" value="Unassembled WGS sequence"/>
</dbReference>
<feature type="compositionally biased region" description="Acidic residues" evidence="1">
    <location>
        <begin position="38"/>
        <end position="50"/>
    </location>
</feature>
<feature type="region of interest" description="Disordered" evidence="1">
    <location>
        <begin position="1"/>
        <end position="25"/>
    </location>
</feature>
<sequence length="104" mass="10850">MEGGVEAWSMEGGTGEAGCQENGGVRVPGARAIRQEEFSTEGEEVAEEATLDQSTSPKRAIPRRSVPDIATFRANNPTEPRRTGEAGEVAEDGATATTKVDASA</sequence>
<dbReference type="AlphaFoldDB" id="A0A0H2QYE2"/>
<evidence type="ECO:0000313" key="3">
    <source>
        <dbReference type="Proteomes" id="UP000053477"/>
    </source>
</evidence>
<gene>
    <name evidence="2" type="ORF">SCHPADRAFT_911935</name>
</gene>
<dbReference type="InParanoid" id="A0A0H2QYE2"/>
<evidence type="ECO:0000313" key="2">
    <source>
        <dbReference type="EMBL" id="KLO03962.1"/>
    </source>
</evidence>
<dbReference type="EMBL" id="KQ086839">
    <property type="protein sequence ID" value="KLO03962.1"/>
    <property type="molecule type" value="Genomic_DNA"/>
</dbReference>
<accession>A0A0H2QYE2</accession>
<protein>
    <submittedName>
        <fullName evidence="2">Uncharacterized protein</fullName>
    </submittedName>
</protein>